<gene>
    <name evidence="1" type="ORF">ILEXP_LOCUS2340</name>
</gene>
<keyword evidence="2" id="KW-1185">Reference proteome</keyword>
<organism evidence="1 2">
    <name type="scientific">Ilex paraguariensis</name>
    <name type="common">yerba mate</name>
    <dbReference type="NCBI Taxonomy" id="185542"/>
    <lineage>
        <taxon>Eukaryota</taxon>
        <taxon>Viridiplantae</taxon>
        <taxon>Streptophyta</taxon>
        <taxon>Embryophyta</taxon>
        <taxon>Tracheophyta</taxon>
        <taxon>Spermatophyta</taxon>
        <taxon>Magnoliopsida</taxon>
        <taxon>eudicotyledons</taxon>
        <taxon>Gunneridae</taxon>
        <taxon>Pentapetalae</taxon>
        <taxon>asterids</taxon>
        <taxon>campanulids</taxon>
        <taxon>Aquifoliales</taxon>
        <taxon>Aquifoliaceae</taxon>
        <taxon>Ilex</taxon>
    </lineage>
</organism>
<name>A0ABC8QRP1_9AQUA</name>
<dbReference type="AlphaFoldDB" id="A0ABC8QRP1"/>
<feature type="non-terminal residue" evidence="1">
    <location>
        <position position="486"/>
    </location>
</feature>
<comment type="caution">
    <text evidence="1">The sequence shown here is derived from an EMBL/GenBank/DDBJ whole genome shotgun (WGS) entry which is preliminary data.</text>
</comment>
<reference evidence="1 2" key="1">
    <citation type="submission" date="2024-02" db="EMBL/GenBank/DDBJ databases">
        <authorList>
            <person name="Vignale AGUSTIN F."/>
            <person name="Sosa J E."/>
            <person name="Modenutti C."/>
        </authorList>
    </citation>
    <scope>NUCLEOTIDE SEQUENCE [LARGE SCALE GENOMIC DNA]</scope>
</reference>
<dbReference type="PANTHER" id="PTHR15600:SF42">
    <property type="entry name" value="SACSIN"/>
    <property type="match status" value="1"/>
</dbReference>
<dbReference type="InterPro" id="IPR052972">
    <property type="entry name" value="Sacsin_chaperone_reg"/>
</dbReference>
<dbReference type="Proteomes" id="UP001642360">
    <property type="component" value="Unassembled WGS sequence"/>
</dbReference>
<protein>
    <submittedName>
        <fullName evidence="1">Uncharacterized protein</fullName>
    </submittedName>
</protein>
<accession>A0ABC8QRP1</accession>
<evidence type="ECO:0000313" key="2">
    <source>
        <dbReference type="Proteomes" id="UP001642360"/>
    </source>
</evidence>
<evidence type="ECO:0000313" key="1">
    <source>
        <dbReference type="EMBL" id="CAK9135395.1"/>
    </source>
</evidence>
<proteinExistence type="predicted"/>
<dbReference type="PANTHER" id="PTHR15600">
    <property type="entry name" value="SACSIN"/>
    <property type="match status" value="1"/>
</dbReference>
<dbReference type="EMBL" id="CAUOFW020000706">
    <property type="protein sequence ID" value="CAK9135395.1"/>
    <property type="molecule type" value="Genomic_DNA"/>
</dbReference>
<sequence length="486" mass="53820">MEFRNSYIAELQQVAFMPAANGTRLVTASSLFARLTINLSPFAFELPTLYLPFVKILKDLGLQDILSVTHAKDLLSNLQKTCGYQRLNPNELRAVMEILHYVCNKSNEANSSNSSYWESDAVVPDDGCRLVHAKSCVYIDSYGSRYVKYIDTSRLRFVHQNLPERISMALGIKKLSAVVVEELEHGKHLQPLECIGSVPLAAIRQKLLSKSFQDAVWSVVNSVATDIPAFDNSVVEDICSSLDSVAERLQFVRSLYTRFILLPKSLDITRVAKESIIPEWEGGSLHRALYFVDRLKTCMLIAEPPSYISVVDVVAVVVSQVLGSPIPLPIGSLLLCPADSESSLADVLKLCSDKRATEGAGGRNGLVGREILPQDAVQVQFHPLRPFYAGEIVAWRSQNGDKLKYGRVPEDVRPAAGQALYRFKVETSPGETELLLSSHIFSFRSISIGNRTSSATVLDGDHRVTETRILVEEPQGSGRFKSKFSQ</sequence>